<dbReference type="Gene3D" id="3.30.420.10">
    <property type="entry name" value="Ribonuclease H-like superfamily/Ribonuclease H"/>
    <property type="match status" value="1"/>
</dbReference>
<evidence type="ECO:0000256" key="5">
    <source>
        <dbReference type="ARBA" id="ARBA00007383"/>
    </source>
</evidence>
<dbReference type="InterPro" id="IPR024567">
    <property type="entry name" value="RNase_HII/HIII_dom"/>
</dbReference>
<accession>A0A926RVS9</accession>
<comment type="cofactor">
    <cofactor evidence="2">
        <name>Mg(2+)</name>
        <dbReference type="ChEBI" id="CHEBI:18420"/>
    </cofactor>
</comment>
<dbReference type="GO" id="GO:0032299">
    <property type="term" value="C:ribonuclease H2 complex"/>
    <property type="evidence" value="ECO:0007669"/>
    <property type="project" value="TreeGrafter"/>
</dbReference>
<keyword evidence="8 14" id="KW-0963">Cytoplasm</keyword>
<dbReference type="SUPFAM" id="SSF53098">
    <property type="entry name" value="Ribonuclease H-like"/>
    <property type="match status" value="1"/>
</dbReference>
<sequence length="253" mass="28579">MPLSTKEIEKKLEEISSLNDPFISKYKKDHRKSVQTLIQKWIRKYEREKQLIEEFNQMQKFEKQAKAAGFNVIAGIDEVGRGPLAGPVVAAAVVLDEYFFLPGLTDSKKLSWEKREEFYDFIMGNAKAVGIGVVTSEEIDQLNIYEATKKAMLEAITSLSIEPDYLLIDAMKLPINTKQSSIIKGDAKSISIAASSCIAKVTRDRMMKQYAEIYPEYGLEKHMGYGTKQHLEAIKSYGATPIHRMSFAPLKLS</sequence>
<dbReference type="InterPro" id="IPR001352">
    <property type="entry name" value="RNase_HII/HIII"/>
</dbReference>
<dbReference type="InterPro" id="IPR022898">
    <property type="entry name" value="RNase_HII"/>
</dbReference>
<proteinExistence type="inferred from homology"/>
<dbReference type="Pfam" id="PF01351">
    <property type="entry name" value="RNase_HII"/>
    <property type="match status" value="1"/>
</dbReference>
<protein>
    <recommendedName>
        <fullName evidence="7 14">Ribonuclease HII</fullName>
        <shortName evidence="14">RNase HII</shortName>
        <ecNumber evidence="6 14">3.1.26.4</ecNumber>
    </recommendedName>
</protein>
<evidence type="ECO:0000256" key="7">
    <source>
        <dbReference type="ARBA" id="ARBA00019179"/>
    </source>
</evidence>
<evidence type="ECO:0000256" key="15">
    <source>
        <dbReference type="PROSITE-ProRule" id="PRU01319"/>
    </source>
</evidence>
<dbReference type="GO" id="GO:0004523">
    <property type="term" value="F:RNA-DNA hybrid ribonuclease activity"/>
    <property type="evidence" value="ECO:0007669"/>
    <property type="project" value="UniProtKB-UniRule"/>
</dbReference>
<evidence type="ECO:0000256" key="16">
    <source>
        <dbReference type="RuleBase" id="RU003515"/>
    </source>
</evidence>
<evidence type="ECO:0000256" key="10">
    <source>
        <dbReference type="ARBA" id="ARBA00022723"/>
    </source>
</evidence>
<evidence type="ECO:0000256" key="14">
    <source>
        <dbReference type="HAMAP-Rule" id="MF_00052"/>
    </source>
</evidence>
<dbReference type="FunFam" id="3.30.420.10:FF:000006">
    <property type="entry name" value="Ribonuclease HII"/>
    <property type="match status" value="1"/>
</dbReference>
<reference evidence="18" key="1">
    <citation type="submission" date="2020-09" db="EMBL/GenBank/DDBJ databases">
        <title>A novel bacterium of genus Bacillus, isolated from South China Sea.</title>
        <authorList>
            <person name="Huang H."/>
            <person name="Mo K."/>
            <person name="Hu Y."/>
        </authorList>
    </citation>
    <scope>NUCLEOTIDE SEQUENCE</scope>
    <source>
        <strain evidence="18">IB182487</strain>
    </source>
</reference>
<dbReference type="NCBIfam" id="NF000594">
    <property type="entry name" value="PRK00015.1-1"/>
    <property type="match status" value="1"/>
</dbReference>
<keyword evidence="13 14" id="KW-0464">Manganese</keyword>
<dbReference type="InterPro" id="IPR012337">
    <property type="entry name" value="RNaseH-like_sf"/>
</dbReference>
<feature type="binding site" evidence="14 15">
    <location>
        <position position="169"/>
    </location>
    <ligand>
        <name>a divalent metal cation</name>
        <dbReference type="ChEBI" id="CHEBI:60240"/>
    </ligand>
</feature>
<dbReference type="CDD" id="cd07182">
    <property type="entry name" value="RNase_HII_bacteria_HII_like"/>
    <property type="match status" value="1"/>
</dbReference>
<dbReference type="PROSITE" id="PS51975">
    <property type="entry name" value="RNASE_H_2"/>
    <property type="match status" value="1"/>
</dbReference>
<feature type="binding site" evidence="14 15">
    <location>
        <position position="77"/>
    </location>
    <ligand>
        <name>a divalent metal cation</name>
        <dbReference type="ChEBI" id="CHEBI:60240"/>
    </ligand>
</feature>
<dbReference type="NCBIfam" id="NF000595">
    <property type="entry name" value="PRK00015.1-3"/>
    <property type="match status" value="1"/>
</dbReference>
<name>A0A926RVS9_9BACI</name>
<dbReference type="GO" id="GO:0006298">
    <property type="term" value="P:mismatch repair"/>
    <property type="evidence" value="ECO:0007669"/>
    <property type="project" value="TreeGrafter"/>
</dbReference>
<evidence type="ECO:0000256" key="4">
    <source>
        <dbReference type="ARBA" id="ARBA00004496"/>
    </source>
</evidence>
<comment type="catalytic activity">
    <reaction evidence="1 14 15 16">
        <text>Endonucleolytic cleavage to 5'-phosphomonoester.</text>
        <dbReference type="EC" id="3.1.26.4"/>
    </reaction>
</comment>
<keyword evidence="10 14" id="KW-0479">Metal-binding</keyword>
<evidence type="ECO:0000256" key="12">
    <source>
        <dbReference type="ARBA" id="ARBA00022801"/>
    </source>
</evidence>
<evidence type="ECO:0000256" key="1">
    <source>
        <dbReference type="ARBA" id="ARBA00000077"/>
    </source>
</evidence>
<evidence type="ECO:0000256" key="2">
    <source>
        <dbReference type="ARBA" id="ARBA00001946"/>
    </source>
</evidence>
<dbReference type="PANTHER" id="PTHR10954:SF18">
    <property type="entry name" value="RIBONUCLEASE HII"/>
    <property type="match status" value="1"/>
</dbReference>
<evidence type="ECO:0000313" key="19">
    <source>
        <dbReference type="Proteomes" id="UP000626844"/>
    </source>
</evidence>
<evidence type="ECO:0000256" key="8">
    <source>
        <dbReference type="ARBA" id="ARBA00022490"/>
    </source>
</evidence>
<comment type="similarity">
    <text evidence="5 14 16">Belongs to the RNase HII family.</text>
</comment>
<dbReference type="GO" id="GO:0030145">
    <property type="term" value="F:manganese ion binding"/>
    <property type="evidence" value="ECO:0007669"/>
    <property type="project" value="UniProtKB-UniRule"/>
</dbReference>
<dbReference type="AlphaFoldDB" id="A0A926RVS9"/>
<keyword evidence="11 14" id="KW-0255">Endonuclease</keyword>
<evidence type="ECO:0000256" key="11">
    <source>
        <dbReference type="ARBA" id="ARBA00022759"/>
    </source>
</evidence>
<dbReference type="EMBL" id="JACXAI010000006">
    <property type="protein sequence ID" value="MBD1380028.1"/>
    <property type="molecule type" value="Genomic_DNA"/>
</dbReference>
<keyword evidence="19" id="KW-1185">Reference proteome</keyword>
<feature type="domain" description="RNase H type-2" evidence="17">
    <location>
        <begin position="71"/>
        <end position="253"/>
    </location>
</feature>
<feature type="binding site" evidence="14 15">
    <location>
        <position position="78"/>
    </location>
    <ligand>
        <name>a divalent metal cation</name>
        <dbReference type="ChEBI" id="CHEBI:60240"/>
    </ligand>
</feature>
<dbReference type="GO" id="GO:0043137">
    <property type="term" value="P:DNA replication, removal of RNA primer"/>
    <property type="evidence" value="ECO:0007669"/>
    <property type="project" value="TreeGrafter"/>
</dbReference>
<evidence type="ECO:0000256" key="6">
    <source>
        <dbReference type="ARBA" id="ARBA00012180"/>
    </source>
</evidence>
<dbReference type="RefSeq" id="WP_191157205.1">
    <property type="nucleotide sequence ID" value="NZ_JACXAI010000006.1"/>
</dbReference>
<dbReference type="InterPro" id="IPR036397">
    <property type="entry name" value="RNaseH_sf"/>
</dbReference>
<dbReference type="EC" id="3.1.26.4" evidence="6 14"/>
<evidence type="ECO:0000313" key="18">
    <source>
        <dbReference type="EMBL" id="MBD1380028.1"/>
    </source>
</evidence>
<evidence type="ECO:0000256" key="3">
    <source>
        <dbReference type="ARBA" id="ARBA00004065"/>
    </source>
</evidence>
<evidence type="ECO:0000259" key="17">
    <source>
        <dbReference type="PROSITE" id="PS51975"/>
    </source>
</evidence>
<dbReference type="GO" id="GO:0003723">
    <property type="term" value="F:RNA binding"/>
    <property type="evidence" value="ECO:0007669"/>
    <property type="project" value="UniProtKB-UniRule"/>
</dbReference>
<evidence type="ECO:0000256" key="13">
    <source>
        <dbReference type="ARBA" id="ARBA00023211"/>
    </source>
</evidence>
<keyword evidence="12 14" id="KW-0378">Hydrolase</keyword>
<comment type="caution">
    <text evidence="18">The sequence shown here is derived from an EMBL/GenBank/DDBJ whole genome shotgun (WGS) entry which is preliminary data.</text>
</comment>
<organism evidence="18 19">
    <name type="scientific">Metabacillus arenae</name>
    <dbReference type="NCBI Taxonomy" id="2771434"/>
    <lineage>
        <taxon>Bacteria</taxon>
        <taxon>Bacillati</taxon>
        <taxon>Bacillota</taxon>
        <taxon>Bacilli</taxon>
        <taxon>Bacillales</taxon>
        <taxon>Bacillaceae</taxon>
        <taxon>Metabacillus</taxon>
    </lineage>
</organism>
<keyword evidence="9 14" id="KW-0540">Nuclease</keyword>
<gene>
    <name evidence="14" type="primary">rnhB</name>
    <name evidence="18" type="ORF">IC621_07295</name>
</gene>
<dbReference type="HAMAP" id="MF_00052_B">
    <property type="entry name" value="RNase_HII_B"/>
    <property type="match status" value="1"/>
</dbReference>
<dbReference type="Proteomes" id="UP000626844">
    <property type="component" value="Unassembled WGS sequence"/>
</dbReference>
<comment type="cofactor">
    <cofactor evidence="14 15">
        <name>Mn(2+)</name>
        <dbReference type="ChEBI" id="CHEBI:29035"/>
    </cofactor>
    <cofactor evidence="14 15">
        <name>Mg(2+)</name>
        <dbReference type="ChEBI" id="CHEBI:18420"/>
    </cofactor>
    <text evidence="14 15">Manganese or magnesium. Binds 1 divalent metal ion per monomer in the absence of substrate. May bind a second metal ion after substrate binding.</text>
</comment>
<comment type="subcellular location">
    <subcellularLocation>
        <location evidence="4 14">Cytoplasm</location>
    </subcellularLocation>
</comment>
<dbReference type="PANTHER" id="PTHR10954">
    <property type="entry name" value="RIBONUCLEASE H2 SUBUNIT A"/>
    <property type="match status" value="1"/>
</dbReference>
<evidence type="ECO:0000256" key="9">
    <source>
        <dbReference type="ARBA" id="ARBA00022722"/>
    </source>
</evidence>
<dbReference type="GO" id="GO:0005737">
    <property type="term" value="C:cytoplasm"/>
    <property type="evidence" value="ECO:0007669"/>
    <property type="project" value="UniProtKB-SubCell"/>
</dbReference>
<comment type="function">
    <text evidence="3 14 16">Endonuclease that specifically degrades the RNA of RNA-DNA hybrids.</text>
</comment>